<keyword evidence="2" id="KW-1185">Reference proteome</keyword>
<organism evidence="1 2">
    <name type="scientific">Mycoplasmopsis edwardii</name>
    <dbReference type="NCBI Taxonomy" id="53558"/>
    <lineage>
        <taxon>Bacteria</taxon>
        <taxon>Bacillati</taxon>
        <taxon>Mycoplasmatota</taxon>
        <taxon>Mycoplasmoidales</taxon>
        <taxon>Metamycoplasmataceae</taxon>
        <taxon>Mycoplasmopsis</taxon>
    </lineage>
</organism>
<dbReference type="Proteomes" id="UP000257559">
    <property type="component" value="Chromosome"/>
</dbReference>
<name>A0A3B0QCI7_9BACT</name>
<accession>A0A3B0QCI7</accession>
<dbReference type="GO" id="GO:0000428">
    <property type="term" value="C:DNA-directed RNA polymerase complex"/>
    <property type="evidence" value="ECO:0007669"/>
    <property type="project" value="UniProtKB-KW"/>
</dbReference>
<keyword evidence="1" id="KW-0808">Transferase</keyword>
<keyword evidence="1" id="KW-0240">DNA-directed RNA polymerase</keyword>
<proteinExistence type="predicted"/>
<dbReference type="Gene3D" id="3.90.1100.10">
    <property type="match status" value="1"/>
</dbReference>
<feature type="non-terminal residue" evidence="1">
    <location>
        <position position="182"/>
    </location>
</feature>
<protein>
    <submittedName>
        <fullName evidence="1">DNA-directed RNA polymerase subunit beta</fullName>
        <ecNumber evidence="1">2.7.7.6</ecNumber>
    </submittedName>
</protein>
<gene>
    <name evidence="1" type="primary">rpoB_4</name>
    <name evidence="1" type="ORF">NCTC10132_00899</name>
</gene>
<dbReference type="KEGG" id="medw:NCTC10132_00899"/>
<dbReference type="EMBL" id="LS991951">
    <property type="protein sequence ID" value="SYV97533.1"/>
    <property type="molecule type" value="Genomic_DNA"/>
</dbReference>
<sequence length="182" mass="20782">MSDKKKYVIRKFGPKTERRDYSVTKKSLELTDILSTSKESFDNFMKKRIQEILLDVYPISTGSVKLDYVKNSVDIEYPFKKITSETDEINKCKAKGINFSSKIYIQLQKENTLTGERKTDKVLLGEIPYMTSGGSFIINGSEKVIVSQLVRSPGAYYGIGVRNKQSDDLFNKLEILPRIGSW</sequence>
<evidence type="ECO:0000313" key="2">
    <source>
        <dbReference type="Proteomes" id="UP000257559"/>
    </source>
</evidence>
<keyword evidence="1" id="KW-0548">Nucleotidyltransferase</keyword>
<keyword evidence="1" id="KW-0804">Transcription</keyword>
<dbReference type="EC" id="2.7.7.6" evidence="1"/>
<evidence type="ECO:0000313" key="1">
    <source>
        <dbReference type="EMBL" id="SYV97533.1"/>
    </source>
</evidence>
<dbReference type="SUPFAM" id="SSF64484">
    <property type="entry name" value="beta and beta-prime subunits of DNA dependent RNA-polymerase"/>
    <property type="match status" value="1"/>
</dbReference>
<dbReference type="AlphaFoldDB" id="A0A3B0QCI7"/>
<dbReference type="GO" id="GO:0003899">
    <property type="term" value="F:DNA-directed RNA polymerase activity"/>
    <property type="evidence" value="ECO:0007669"/>
    <property type="project" value="UniProtKB-EC"/>
</dbReference>
<reference evidence="2" key="1">
    <citation type="submission" date="2018-06" db="EMBL/GenBank/DDBJ databases">
        <authorList>
            <consortium name="Pathogen Informatics"/>
        </authorList>
    </citation>
    <scope>NUCLEOTIDE SEQUENCE [LARGE SCALE GENOMIC DNA]</scope>
    <source>
        <strain evidence="2">NCTC10132</strain>
    </source>
</reference>